<organism evidence="4 5">
    <name type="scientific">Nannocystis radixulma</name>
    <dbReference type="NCBI Taxonomy" id="2995305"/>
    <lineage>
        <taxon>Bacteria</taxon>
        <taxon>Pseudomonadati</taxon>
        <taxon>Myxococcota</taxon>
        <taxon>Polyangia</taxon>
        <taxon>Nannocystales</taxon>
        <taxon>Nannocystaceae</taxon>
        <taxon>Nannocystis</taxon>
    </lineage>
</organism>
<protein>
    <submittedName>
        <fullName evidence="4">4-hydroxythreonine-4-phosphate dehydrogenase PdxA</fullName>
        <ecNumber evidence="4">1.1.1.262</ecNumber>
    </submittedName>
</protein>
<evidence type="ECO:0000256" key="1">
    <source>
        <dbReference type="ARBA" id="ARBA00022723"/>
    </source>
</evidence>
<evidence type="ECO:0000313" key="4">
    <source>
        <dbReference type="EMBL" id="MDC0670183.1"/>
    </source>
</evidence>
<keyword evidence="3" id="KW-0520">NAD</keyword>
<evidence type="ECO:0000313" key="5">
    <source>
        <dbReference type="Proteomes" id="UP001217838"/>
    </source>
</evidence>
<gene>
    <name evidence="4" type="primary">pdxA</name>
    <name evidence="4" type="ORF">POL58_20685</name>
</gene>
<reference evidence="4 5" key="1">
    <citation type="submission" date="2022-11" db="EMBL/GenBank/DDBJ databases">
        <title>Minimal conservation of predation-associated metabolite biosynthetic gene clusters underscores biosynthetic potential of Myxococcota including descriptions for ten novel species: Archangium lansinium sp. nov., Myxococcus landrumus sp. nov., Nannocystis bai.</title>
        <authorList>
            <person name="Ahearne A."/>
            <person name="Stevens C."/>
            <person name="Dowd S."/>
        </authorList>
    </citation>
    <scope>NUCLEOTIDE SEQUENCE [LARGE SCALE GENOMIC DNA]</scope>
    <source>
        <strain evidence="4 5">NCELM</strain>
    </source>
</reference>
<evidence type="ECO:0000256" key="2">
    <source>
        <dbReference type="ARBA" id="ARBA00023002"/>
    </source>
</evidence>
<keyword evidence="1" id="KW-0479">Metal-binding</keyword>
<dbReference type="RefSeq" id="WP_272000003.1">
    <property type="nucleotide sequence ID" value="NZ_JAQNDN010000010.1"/>
</dbReference>
<dbReference type="PANTHER" id="PTHR30004:SF6">
    <property type="entry name" value="D-THREONATE 4-PHOSPHATE DEHYDROGENASE"/>
    <property type="match status" value="1"/>
</dbReference>
<keyword evidence="5" id="KW-1185">Reference proteome</keyword>
<comment type="caution">
    <text evidence="4">The sequence shown here is derived from an EMBL/GenBank/DDBJ whole genome shotgun (WGS) entry which is preliminary data.</text>
</comment>
<dbReference type="InterPro" id="IPR005255">
    <property type="entry name" value="PdxA_fam"/>
</dbReference>
<dbReference type="Pfam" id="PF04166">
    <property type="entry name" value="PdxA"/>
    <property type="match status" value="1"/>
</dbReference>
<dbReference type="Gene3D" id="3.40.718.10">
    <property type="entry name" value="Isopropylmalate Dehydrogenase"/>
    <property type="match status" value="1"/>
</dbReference>
<dbReference type="NCBIfam" id="TIGR00557">
    <property type="entry name" value="pdxA"/>
    <property type="match status" value="1"/>
</dbReference>
<dbReference type="EC" id="1.1.1.262" evidence="4"/>
<evidence type="ECO:0000256" key="3">
    <source>
        <dbReference type="ARBA" id="ARBA00023027"/>
    </source>
</evidence>
<dbReference type="Proteomes" id="UP001217838">
    <property type="component" value="Unassembled WGS sequence"/>
</dbReference>
<dbReference type="SUPFAM" id="SSF53659">
    <property type="entry name" value="Isocitrate/Isopropylmalate dehydrogenase-like"/>
    <property type="match status" value="1"/>
</dbReference>
<accession>A0ABT5B7U2</accession>
<dbReference type="GO" id="GO:0050570">
    <property type="term" value="F:4-hydroxythreonine-4-phosphate dehydrogenase activity"/>
    <property type="evidence" value="ECO:0007669"/>
    <property type="project" value="UniProtKB-EC"/>
</dbReference>
<dbReference type="EMBL" id="JAQNDN010000010">
    <property type="protein sequence ID" value="MDC0670183.1"/>
    <property type="molecule type" value="Genomic_DNA"/>
</dbReference>
<proteinExistence type="predicted"/>
<keyword evidence="2 4" id="KW-0560">Oxidoreductase</keyword>
<dbReference type="PANTHER" id="PTHR30004">
    <property type="entry name" value="4-HYDROXYTHREONINE-4-PHOSPHATE DEHYDROGENASE"/>
    <property type="match status" value="1"/>
</dbReference>
<name>A0ABT5B7U2_9BACT</name>
<sequence>MSTALPALPHLVVTQGDPEGIGPELLLRLGDAGALRTGDRVIADGQRLAGLARALGTPWAARGLDALAPLIEDEHGGQVAALVRGVDLVLEHPGTALVTAPIDKAACKAEGFAFPGHTEYLAARAGVDEFAMLMIGPRLRVVPVTIHVPLRRVPELLTPAAIVRCGKLLARTLHHHLGLPSPRIGVLGLNPHAGERGMLGDEEPRIIEPALAELAAWAAAAASPCTFVGPLAADSAFVTHSEGGLDGLLAMYHDQGLGPFKLLHMRDGVNMTLGLPFTRTSPDHGTARDIAGRGVADPSSMLAAVALARGHVP</sequence>